<dbReference type="AlphaFoldDB" id="A0A0G2UP46"/>
<dbReference type="InterPro" id="IPR007696">
    <property type="entry name" value="DNA_mismatch_repair_MutS_core"/>
</dbReference>
<dbReference type="InterPro" id="IPR036187">
    <property type="entry name" value="DNA_mismatch_repair_MutS_sf"/>
</dbReference>
<dbReference type="PANTHER" id="PTHR11361">
    <property type="entry name" value="DNA MISMATCH REPAIR PROTEIN MUTS FAMILY MEMBER"/>
    <property type="match status" value="1"/>
</dbReference>
<keyword evidence="3" id="KW-0067">ATP-binding</keyword>
<comment type="similarity">
    <text evidence="1">Belongs to the DNA mismatch repair MutS family.</text>
</comment>
<dbReference type="SUPFAM" id="SSF48334">
    <property type="entry name" value="DNA repair protein MutS, domain III"/>
    <property type="match status" value="1"/>
</dbReference>
<dbReference type="Pfam" id="PF05192">
    <property type="entry name" value="MutS_III"/>
    <property type="match status" value="1"/>
</dbReference>
<dbReference type="InterPro" id="IPR000432">
    <property type="entry name" value="DNA_mismatch_repair_MutS_C"/>
</dbReference>
<dbReference type="GO" id="GO:0051026">
    <property type="term" value="P:chiasma assembly"/>
    <property type="evidence" value="ECO:0007669"/>
    <property type="project" value="TreeGrafter"/>
</dbReference>
<evidence type="ECO:0000256" key="3">
    <source>
        <dbReference type="ARBA" id="ARBA00022840"/>
    </source>
</evidence>
<dbReference type="GO" id="GO:0030983">
    <property type="term" value="F:mismatched DNA binding"/>
    <property type="evidence" value="ECO:0007669"/>
    <property type="project" value="InterPro"/>
</dbReference>
<dbReference type="InterPro" id="IPR045076">
    <property type="entry name" value="MutS"/>
</dbReference>
<accession>A0A0G2UP46</accession>
<dbReference type="SUPFAM" id="SSF52540">
    <property type="entry name" value="P-loop containing nucleoside triphosphate hydrolases"/>
    <property type="match status" value="1"/>
</dbReference>
<dbReference type="Gene3D" id="3.40.50.300">
    <property type="entry name" value="P-loop containing nucleotide triphosphate hydrolases"/>
    <property type="match status" value="1"/>
</dbReference>
<dbReference type="GO" id="GO:0006298">
    <property type="term" value="P:mismatch repair"/>
    <property type="evidence" value="ECO:0007669"/>
    <property type="project" value="InterPro"/>
</dbReference>
<protein>
    <submittedName>
        <fullName evidence="6">DNA mismatch repair protein MSH5</fullName>
    </submittedName>
</protein>
<keyword evidence="2" id="KW-0547">Nucleotide-binding</keyword>
<evidence type="ECO:0000256" key="1">
    <source>
        <dbReference type="ARBA" id="ARBA00006271"/>
    </source>
</evidence>
<dbReference type="Pfam" id="PF00488">
    <property type="entry name" value="MutS_V"/>
    <property type="match status" value="1"/>
</dbReference>
<keyword evidence="4" id="KW-0238">DNA-binding</keyword>
<feature type="non-terminal residue" evidence="6">
    <location>
        <position position="485"/>
    </location>
</feature>
<organism evidence="6">
    <name type="scientific">Eremochloris sphaerica</name>
    <dbReference type="NCBI Taxonomy" id="1653800"/>
    <lineage>
        <taxon>Eukaryota</taxon>
        <taxon>Viridiplantae</taxon>
        <taxon>Chlorophyta</taxon>
        <taxon>core chlorophytes</taxon>
        <taxon>Trebouxiophyceae</taxon>
        <taxon>Trebouxiophyceae incertae sedis</taxon>
        <taxon>Eremochloris</taxon>
    </lineage>
</organism>
<proteinExistence type="inferred from homology"/>
<evidence type="ECO:0000313" key="6">
    <source>
        <dbReference type="EMBL" id="AKI32512.1"/>
    </source>
</evidence>
<evidence type="ECO:0000259" key="5">
    <source>
        <dbReference type="SMART" id="SM00533"/>
    </source>
</evidence>
<evidence type="ECO:0000256" key="2">
    <source>
        <dbReference type="ARBA" id="ARBA00022741"/>
    </source>
</evidence>
<gene>
    <name evidence="6" type="primary">msh5</name>
</gene>
<feature type="domain" description="DNA mismatch repair protein MutS core" evidence="5">
    <location>
        <begin position="161"/>
        <end position="426"/>
    </location>
</feature>
<dbReference type="Gene3D" id="1.10.1420.10">
    <property type="match status" value="1"/>
</dbReference>
<dbReference type="InterPro" id="IPR027417">
    <property type="entry name" value="P-loop_NTPase"/>
</dbReference>
<name>A0A0G2UP46_9CHLO</name>
<dbReference type="GO" id="GO:0140664">
    <property type="term" value="F:ATP-dependent DNA damage sensor activity"/>
    <property type="evidence" value="ECO:0007669"/>
    <property type="project" value="InterPro"/>
</dbReference>
<sequence length="485" mass="54308">MHVMQVSVLQSYDEQAGPLAHQVLQLAKLHARPHVIYASSRSDADFVDCLRQGLPGDPQLSSPFDVRLEQARLFHPDAARACLQSLHVRGMPEGLQGSQRLHVLNTMVSLACQQQVASLAVEAFNEVALDGFLMVDAASLHALQIFQEEQHPSAMGIGQPKEGFSVFGLLNKCVTPQGRRLLKLWFLRPILNLNVIHDRQDAIELFMQTPDVMTALRDTLRKIKDVPRVLQRIKAMQGVSTVHDFQGVCDQLDALKHTYHGLPSFLTQVVEAELRRIPPELGQRAAQHMWSIVYMPQVGFVMRLEGGRLMEDLQDYLPDYEFAFEGASEEGVGFHYFTAATRELDQRFGDMHHKILDLEASICTELVQRLAQFQPQLWRASAISAEVDALISLALSAREYQYVRPQLTRENLLHIKQGRHMLSELLVDSFIPNDTEMPSGHSRVQVITGPNFSGKSCYVKQVALVVFLAHIGSFVPAAEAVVGLT</sequence>
<dbReference type="SMART" id="SM00533">
    <property type="entry name" value="MUTSd"/>
    <property type="match status" value="1"/>
</dbReference>
<dbReference type="PANTHER" id="PTHR11361:SF20">
    <property type="entry name" value="MUTS PROTEIN HOMOLOG 5"/>
    <property type="match status" value="1"/>
</dbReference>
<reference evidence="6" key="1">
    <citation type="submission" date="2014-12" db="EMBL/GenBank/DDBJ databases">
        <title>Meiotic genes and sexual reproduction in the green algal class Trebouxiophyceae (Chlorophyta).</title>
        <authorList>
            <person name="Fucikova K."/>
            <person name="Pazoutova M."/>
            <person name="Rindi F."/>
        </authorList>
    </citation>
    <scope>NUCLEOTIDE SEQUENCE</scope>
    <source>
        <strain evidence="6">BCP-MX219VF25</strain>
    </source>
</reference>
<feature type="non-terminal residue" evidence="6">
    <location>
        <position position="1"/>
    </location>
</feature>
<dbReference type="EMBL" id="KP259564">
    <property type="protein sequence ID" value="AKI32512.1"/>
    <property type="molecule type" value="Genomic_DNA"/>
</dbReference>
<evidence type="ECO:0000256" key="4">
    <source>
        <dbReference type="ARBA" id="ARBA00023125"/>
    </source>
</evidence>
<dbReference type="GO" id="GO:0005524">
    <property type="term" value="F:ATP binding"/>
    <property type="evidence" value="ECO:0007669"/>
    <property type="project" value="UniProtKB-KW"/>
</dbReference>
<dbReference type="GO" id="GO:0005634">
    <property type="term" value="C:nucleus"/>
    <property type="evidence" value="ECO:0007669"/>
    <property type="project" value="TreeGrafter"/>
</dbReference>